<dbReference type="OrthoDB" id="9801656at2"/>
<dbReference type="AlphaFoldDB" id="A0A437QFU4"/>
<feature type="domain" description="N-acetyltransferase" evidence="1">
    <location>
        <begin position="13"/>
        <end position="153"/>
    </location>
</feature>
<evidence type="ECO:0000313" key="2">
    <source>
        <dbReference type="EMBL" id="RVU33382.1"/>
    </source>
</evidence>
<keyword evidence="2" id="KW-0808">Transferase</keyword>
<dbReference type="GO" id="GO:0016747">
    <property type="term" value="F:acyltransferase activity, transferring groups other than amino-acyl groups"/>
    <property type="evidence" value="ECO:0007669"/>
    <property type="project" value="InterPro"/>
</dbReference>
<protein>
    <submittedName>
        <fullName evidence="2">N-acetyltransferase</fullName>
    </submittedName>
</protein>
<dbReference type="Proteomes" id="UP000283077">
    <property type="component" value="Unassembled WGS sequence"/>
</dbReference>
<comment type="caution">
    <text evidence="2">The sequence shown here is derived from an EMBL/GenBank/DDBJ whole genome shotgun (WGS) entry which is preliminary data.</text>
</comment>
<dbReference type="InterPro" id="IPR016181">
    <property type="entry name" value="Acyl_CoA_acyltransferase"/>
</dbReference>
<dbReference type="EMBL" id="SACS01000022">
    <property type="protein sequence ID" value="RVU33382.1"/>
    <property type="molecule type" value="Genomic_DNA"/>
</dbReference>
<gene>
    <name evidence="2" type="ORF">EOE67_16795</name>
</gene>
<dbReference type="Pfam" id="PF13302">
    <property type="entry name" value="Acetyltransf_3"/>
    <property type="match status" value="1"/>
</dbReference>
<organism evidence="2 3">
    <name type="scientific">Rheinheimera riviphila</name>
    <dbReference type="NCBI Taxonomy" id="1834037"/>
    <lineage>
        <taxon>Bacteria</taxon>
        <taxon>Pseudomonadati</taxon>
        <taxon>Pseudomonadota</taxon>
        <taxon>Gammaproteobacteria</taxon>
        <taxon>Chromatiales</taxon>
        <taxon>Chromatiaceae</taxon>
        <taxon>Rheinheimera</taxon>
    </lineage>
</organism>
<evidence type="ECO:0000259" key="1">
    <source>
        <dbReference type="Pfam" id="PF13302"/>
    </source>
</evidence>
<dbReference type="Gene3D" id="3.40.630.30">
    <property type="match status" value="1"/>
</dbReference>
<sequence>MIYPIQKCIQSVRLSLSVLASSELELYQRLHADPVTMQYIGPCYEKEQSAVFFKNCLKKTEKADSGWHFFAIQLTGQTDAIGFISLIAKPFVEAPYELGIILSATARGLGYADEALTALFLHCFTDAKVPALLACVDPRNLGAVKHIKHFGFVDAPAALKKSAELNSYLLHATADNISYLRTLSQQFSEQQFDKPQPALAEA</sequence>
<name>A0A437QFU4_9GAMM</name>
<dbReference type="InterPro" id="IPR051531">
    <property type="entry name" value="N-acetyltransferase"/>
</dbReference>
<dbReference type="PANTHER" id="PTHR43792:SF1">
    <property type="entry name" value="N-ACETYLTRANSFERASE DOMAIN-CONTAINING PROTEIN"/>
    <property type="match status" value="1"/>
</dbReference>
<dbReference type="SUPFAM" id="SSF55729">
    <property type="entry name" value="Acyl-CoA N-acyltransferases (Nat)"/>
    <property type="match status" value="1"/>
</dbReference>
<accession>A0A437QFU4</accession>
<dbReference type="InterPro" id="IPR000182">
    <property type="entry name" value="GNAT_dom"/>
</dbReference>
<proteinExistence type="predicted"/>
<dbReference type="RefSeq" id="WP_127700492.1">
    <property type="nucleotide sequence ID" value="NZ_SACS01000022.1"/>
</dbReference>
<dbReference type="PANTHER" id="PTHR43792">
    <property type="entry name" value="GNAT FAMILY, PUTATIVE (AFU_ORTHOLOGUE AFUA_3G00765)-RELATED-RELATED"/>
    <property type="match status" value="1"/>
</dbReference>
<evidence type="ECO:0000313" key="3">
    <source>
        <dbReference type="Proteomes" id="UP000283077"/>
    </source>
</evidence>
<keyword evidence="3" id="KW-1185">Reference proteome</keyword>
<reference evidence="2 3" key="1">
    <citation type="submission" date="2019-01" db="EMBL/GenBank/DDBJ databases">
        <authorList>
            <person name="Chen W.-M."/>
        </authorList>
    </citation>
    <scope>NUCLEOTIDE SEQUENCE [LARGE SCALE GENOMIC DNA]</scope>
    <source>
        <strain evidence="2 3">KYPC3</strain>
    </source>
</reference>